<dbReference type="PROSITE" id="PS51352">
    <property type="entry name" value="THIOREDOXIN_2"/>
    <property type="match status" value="1"/>
</dbReference>
<dbReference type="AlphaFoldDB" id="A0A7D3XP49"/>
<dbReference type="InterPro" id="IPR036249">
    <property type="entry name" value="Thioredoxin-like_sf"/>
</dbReference>
<dbReference type="PANTHER" id="PTHR42852">
    <property type="entry name" value="THIOL:DISULFIDE INTERCHANGE PROTEIN DSBE"/>
    <property type="match status" value="1"/>
</dbReference>
<dbReference type="Pfam" id="PF00578">
    <property type="entry name" value="AhpC-TSA"/>
    <property type="match status" value="1"/>
</dbReference>
<dbReference type="SUPFAM" id="SSF52833">
    <property type="entry name" value="Thioredoxin-like"/>
    <property type="match status" value="1"/>
</dbReference>
<dbReference type="Proteomes" id="UP000503088">
    <property type="component" value="Chromosome"/>
</dbReference>
<organism evidence="3 4">
    <name type="scientific">Kroppenstedtia pulmonis</name>
    <dbReference type="NCBI Taxonomy" id="1380685"/>
    <lineage>
        <taxon>Bacteria</taxon>
        <taxon>Bacillati</taxon>
        <taxon>Bacillota</taxon>
        <taxon>Bacilli</taxon>
        <taxon>Bacillales</taxon>
        <taxon>Thermoactinomycetaceae</taxon>
        <taxon>Kroppenstedtia</taxon>
    </lineage>
</organism>
<keyword evidence="4" id="KW-1185">Reference proteome</keyword>
<reference evidence="3 4" key="1">
    <citation type="submission" date="2020-01" db="EMBL/GenBank/DDBJ databases">
        <authorList>
            <person name="Gulvik C.A."/>
            <person name="Batra D.G."/>
        </authorList>
    </citation>
    <scope>NUCLEOTIDE SEQUENCE [LARGE SCALE GENOMIC DNA]</scope>
    <source>
        <strain evidence="3 4">W9323</strain>
    </source>
</reference>
<dbReference type="Gene3D" id="3.40.30.10">
    <property type="entry name" value="Glutaredoxin"/>
    <property type="match status" value="1"/>
</dbReference>
<sequence>MNLEQAPSFCLPRLDDGSEVCLEKYQGKAVLLSFWVTWCPACQEDLPQKEVFARSIDDSSFAFFTVNVTGREADPSKVPEFIRHHGYQFPVLLDDGRRTYDSFQIPSVPYSILIDPEGCIVGRYDEHTPFIRIVEDIGRILG</sequence>
<dbReference type="GO" id="GO:0016209">
    <property type="term" value="F:antioxidant activity"/>
    <property type="evidence" value="ECO:0007669"/>
    <property type="project" value="InterPro"/>
</dbReference>
<dbReference type="CDD" id="cd02966">
    <property type="entry name" value="TlpA_like_family"/>
    <property type="match status" value="1"/>
</dbReference>
<accession>A0A7D3XP49</accession>
<dbReference type="KEGG" id="kpul:GXN76_03270"/>
<gene>
    <name evidence="3" type="ORF">GXN76_03270</name>
</gene>
<evidence type="ECO:0000313" key="3">
    <source>
        <dbReference type="EMBL" id="QKG83587.1"/>
    </source>
</evidence>
<evidence type="ECO:0000313" key="4">
    <source>
        <dbReference type="Proteomes" id="UP000503088"/>
    </source>
</evidence>
<dbReference type="InterPro" id="IPR050553">
    <property type="entry name" value="Thioredoxin_ResA/DsbE_sf"/>
</dbReference>
<keyword evidence="1" id="KW-1015">Disulfide bond</keyword>
<dbReference type="InterPro" id="IPR013766">
    <property type="entry name" value="Thioredoxin_domain"/>
</dbReference>
<dbReference type="PANTHER" id="PTHR42852:SF17">
    <property type="entry name" value="THIOREDOXIN-LIKE PROTEIN HI_1115"/>
    <property type="match status" value="1"/>
</dbReference>
<name>A0A7D3XP49_9BACL</name>
<dbReference type="EMBL" id="CP048104">
    <property type="protein sequence ID" value="QKG83587.1"/>
    <property type="molecule type" value="Genomic_DNA"/>
</dbReference>
<dbReference type="GO" id="GO:0016491">
    <property type="term" value="F:oxidoreductase activity"/>
    <property type="evidence" value="ECO:0007669"/>
    <property type="project" value="InterPro"/>
</dbReference>
<proteinExistence type="predicted"/>
<dbReference type="RefSeq" id="WP_173220472.1">
    <property type="nucleotide sequence ID" value="NZ_CP048104.1"/>
</dbReference>
<protein>
    <submittedName>
        <fullName evidence="3">TlpA family protein disulfide reductase</fullName>
    </submittedName>
</protein>
<dbReference type="InterPro" id="IPR000866">
    <property type="entry name" value="AhpC/TSA"/>
</dbReference>
<evidence type="ECO:0000259" key="2">
    <source>
        <dbReference type="PROSITE" id="PS51352"/>
    </source>
</evidence>
<evidence type="ECO:0000256" key="1">
    <source>
        <dbReference type="ARBA" id="ARBA00023157"/>
    </source>
</evidence>
<feature type="domain" description="Thioredoxin" evidence="2">
    <location>
        <begin position="1"/>
        <end position="142"/>
    </location>
</feature>